<reference evidence="2 3" key="1">
    <citation type="submission" date="2018-07" db="EMBL/GenBank/DDBJ databases">
        <title>Genome sequencing of oomycete isolates from Chile give support for New Zealand origin for Phytophthora kernoviae and make available the first Nothophytophthora sp. genome.</title>
        <authorList>
            <person name="Studholme D.J."/>
            <person name="Sanfuentes E."/>
            <person name="Panda P."/>
            <person name="Hill R."/>
            <person name="Sambles C."/>
            <person name="Grant M."/>
            <person name="Williams N.M."/>
            <person name="Mcdougal R.L."/>
        </authorList>
    </citation>
    <scope>NUCLEOTIDE SEQUENCE [LARGE SCALE GENOMIC DNA]</scope>
    <source>
        <strain evidence="2">Chile6</strain>
    </source>
</reference>
<protein>
    <submittedName>
        <fullName evidence="2">Uncharacterized protein</fullName>
    </submittedName>
</protein>
<feature type="transmembrane region" description="Helical" evidence="1">
    <location>
        <begin position="21"/>
        <end position="43"/>
    </location>
</feature>
<evidence type="ECO:0000256" key="1">
    <source>
        <dbReference type="SAM" id="Phobius"/>
    </source>
</evidence>
<accession>A0A3F2S462</accession>
<keyword evidence="1" id="KW-0812">Transmembrane</keyword>
<gene>
    <name evidence="2" type="ORF">BBP00_00000019</name>
</gene>
<name>A0A3F2S462_9STRA</name>
<evidence type="ECO:0000313" key="3">
    <source>
        <dbReference type="Proteomes" id="UP000277300"/>
    </source>
</evidence>
<dbReference type="AlphaFoldDB" id="A0A3F2S462"/>
<dbReference type="Proteomes" id="UP000277300">
    <property type="component" value="Unassembled WGS sequence"/>
</dbReference>
<evidence type="ECO:0000313" key="2">
    <source>
        <dbReference type="EMBL" id="RLN69948.1"/>
    </source>
</evidence>
<dbReference type="EMBL" id="MBDO02000001">
    <property type="protein sequence ID" value="RLN69948.1"/>
    <property type="molecule type" value="Genomic_DNA"/>
</dbReference>
<comment type="caution">
    <text evidence="2">The sequence shown here is derived from an EMBL/GenBank/DDBJ whole genome shotgun (WGS) entry which is preliminary data.</text>
</comment>
<keyword evidence="1" id="KW-1133">Transmembrane helix</keyword>
<proteinExistence type="predicted"/>
<sequence length="135" mass="15044">MTGVVLVILDNEYIEDLDSKLVLRVGNAALTVFLLGLICWRFVVERVLELSICAIFVPPGTSGSFDVREWKFYTDAETDGTSNSQKTSCGAPFIVEGGGCYLEYSYPFETLGLLSLLRLYMVPRVIRNLSSVARY</sequence>
<dbReference type="OrthoDB" id="73653at2759"/>
<keyword evidence="1" id="KW-0472">Membrane</keyword>
<organism evidence="2 3">
    <name type="scientific">Phytophthora kernoviae</name>
    <dbReference type="NCBI Taxonomy" id="325452"/>
    <lineage>
        <taxon>Eukaryota</taxon>
        <taxon>Sar</taxon>
        <taxon>Stramenopiles</taxon>
        <taxon>Oomycota</taxon>
        <taxon>Peronosporomycetes</taxon>
        <taxon>Peronosporales</taxon>
        <taxon>Peronosporaceae</taxon>
        <taxon>Phytophthora</taxon>
    </lineage>
</organism>